<accession>A0A8S2Q3R1</accession>
<dbReference type="EMBL" id="CAJOBC010102216">
    <property type="protein sequence ID" value="CAF4478532.1"/>
    <property type="molecule type" value="Genomic_DNA"/>
</dbReference>
<evidence type="ECO:0000313" key="4">
    <source>
        <dbReference type="EMBL" id="CAF4478532.1"/>
    </source>
</evidence>
<gene>
    <name evidence="2" type="ORF">OVA965_LOCUS27514</name>
    <name evidence="4" type="ORF">SRO942_LOCUS43693</name>
    <name evidence="3" type="ORF">TMI583_LOCUS28257</name>
</gene>
<dbReference type="Proteomes" id="UP000681722">
    <property type="component" value="Unassembled WGS sequence"/>
</dbReference>
<dbReference type="AlphaFoldDB" id="A0A8S2Q3R1"/>
<dbReference type="OrthoDB" id="10060618at2759"/>
<feature type="domain" description="Mutator-like transposase" evidence="1">
    <location>
        <begin position="1"/>
        <end position="154"/>
    </location>
</feature>
<dbReference type="EMBL" id="CAJOBA010039773">
    <property type="protein sequence ID" value="CAF4083128.1"/>
    <property type="molecule type" value="Genomic_DNA"/>
</dbReference>
<evidence type="ECO:0000259" key="1">
    <source>
        <dbReference type="Pfam" id="PF20700"/>
    </source>
</evidence>
<dbReference type="EMBL" id="CAJNOK010018214">
    <property type="protein sequence ID" value="CAF1278188.1"/>
    <property type="molecule type" value="Genomic_DNA"/>
</dbReference>
<reference evidence="3" key="1">
    <citation type="submission" date="2021-02" db="EMBL/GenBank/DDBJ databases">
        <authorList>
            <person name="Nowell W R."/>
        </authorList>
    </citation>
    <scope>NUCLEOTIDE SEQUENCE</scope>
</reference>
<dbReference type="PANTHER" id="PTHR33309:SF3">
    <property type="entry name" value="CCHC-TYPE DOMAIN-CONTAINING PROTEIN"/>
    <property type="match status" value="1"/>
</dbReference>
<comment type="caution">
    <text evidence="3">The sequence shown here is derived from an EMBL/GenBank/DDBJ whole genome shotgun (WGS) entry which is preliminary data.</text>
</comment>
<sequence>MEAEGASRIFQRSVSKGLRYKWLVCDGDSSAYDKVKNIYIEQETAAEADGIDNNDKHKGRQPREVVRMKKTIPEEKPFGGSAGRMTDAMMHKMSEMYGLAIRQGTDEVQENNEDEAEAVARLQKKCLAAFHHLIVQDNKENQHYYCPDGMTSWCSYKRDQATNGNEDERKDKNWLDPVFLDLLQKMIEDLTLKELLSRCLRGLTQNSNESLNSVVWSILSKSKNHGFSSVQGAATAASIYFTGGRA</sequence>
<evidence type="ECO:0000313" key="2">
    <source>
        <dbReference type="EMBL" id="CAF1278188.1"/>
    </source>
</evidence>
<dbReference type="Proteomes" id="UP000682733">
    <property type="component" value="Unassembled WGS sequence"/>
</dbReference>
<dbReference type="InterPro" id="IPR049012">
    <property type="entry name" value="Mutator_transp_dom"/>
</dbReference>
<protein>
    <recommendedName>
        <fullName evidence="1">Mutator-like transposase domain-containing protein</fullName>
    </recommendedName>
</protein>
<dbReference type="PANTHER" id="PTHR33309">
    <property type="entry name" value="KERATIN, ULTRA HIGH-SULFUR MATRIX PROTEIN-LIKE"/>
    <property type="match status" value="1"/>
</dbReference>
<evidence type="ECO:0000313" key="5">
    <source>
        <dbReference type="Proteomes" id="UP000682733"/>
    </source>
</evidence>
<organism evidence="3 5">
    <name type="scientific">Didymodactylos carnosus</name>
    <dbReference type="NCBI Taxonomy" id="1234261"/>
    <lineage>
        <taxon>Eukaryota</taxon>
        <taxon>Metazoa</taxon>
        <taxon>Spiralia</taxon>
        <taxon>Gnathifera</taxon>
        <taxon>Rotifera</taxon>
        <taxon>Eurotatoria</taxon>
        <taxon>Bdelloidea</taxon>
        <taxon>Philodinida</taxon>
        <taxon>Philodinidae</taxon>
        <taxon>Didymodactylos</taxon>
    </lineage>
</organism>
<dbReference type="Pfam" id="PF20700">
    <property type="entry name" value="Mutator"/>
    <property type="match status" value="1"/>
</dbReference>
<dbReference type="Proteomes" id="UP000677228">
    <property type="component" value="Unassembled WGS sequence"/>
</dbReference>
<proteinExistence type="predicted"/>
<evidence type="ECO:0000313" key="3">
    <source>
        <dbReference type="EMBL" id="CAF4083128.1"/>
    </source>
</evidence>
<name>A0A8S2Q3R1_9BILA</name>